<keyword evidence="3" id="KW-1133">Transmembrane helix</keyword>
<feature type="domain" description="C-type lectin" evidence="4">
    <location>
        <begin position="125"/>
        <end position="233"/>
    </location>
</feature>
<keyword evidence="6" id="KW-1185">Reference proteome</keyword>
<evidence type="ECO:0000313" key="6">
    <source>
        <dbReference type="Proteomes" id="UP000050525"/>
    </source>
</evidence>
<dbReference type="InterPro" id="IPR033992">
    <property type="entry name" value="NKR-like_CTLD"/>
</dbReference>
<proteinExistence type="predicted"/>
<dbReference type="InterPro" id="IPR016187">
    <property type="entry name" value="CTDL_fold"/>
</dbReference>
<dbReference type="InterPro" id="IPR001304">
    <property type="entry name" value="C-type_lectin-like"/>
</dbReference>
<dbReference type="OrthoDB" id="6133475at2759"/>
<dbReference type="Proteomes" id="UP000050525">
    <property type="component" value="Unassembled WGS sequence"/>
</dbReference>
<gene>
    <name evidence="5" type="ORF">Y1Q_0018178</name>
</gene>
<dbReference type="KEGG" id="amj:109285733"/>
<evidence type="ECO:0000256" key="3">
    <source>
        <dbReference type="SAM" id="Phobius"/>
    </source>
</evidence>
<name>A0A151MRQ2_ALLMI</name>
<sequence>MQDEEGYTTLNFQASWNAASAHEQPGSQKVRSTLSSTWRVATVTLFTLCLLLVVGLTALAVLFFQVTKDCQEKAEKLKPKEEVLQTDFTKKLQEIRESLCLDGGKENKNNGVNCRLCPANWQLKSDKSCYYVSEQKDTWEESQTLCSVWNSSLVLVKDKAKLGFLRRQFPNNTYWIGFSFKRDRNGWIWEDNTPLTPAQKNMFALYKEYPCACISSLLAHSTDCNKKNNWICEKAAFQLS</sequence>
<dbReference type="PROSITE" id="PS50041">
    <property type="entry name" value="C_TYPE_LECTIN_2"/>
    <property type="match status" value="1"/>
</dbReference>
<comment type="caution">
    <text evidence="5">The sequence shown here is derived from an EMBL/GenBank/DDBJ whole genome shotgun (WGS) entry which is preliminary data.</text>
</comment>
<dbReference type="GO" id="GO:0030246">
    <property type="term" value="F:carbohydrate binding"/>
    <property type="evidence" value="ECO:0007669"/>
    <property type="project" value="UniProtKB-KW"/>
</dbReference>
<evidence type="ECO:0000256" key="1">
    <source>
        <dbReference type="ARBA" id="ARBA00004167"/>
    </source>
</evidence>
<evidence type="ECO:0000313" key="5">
    <source>
        <dbReference type="EMBL" id="KYO27090.1"/>
    </source>
</evidence>
<keyword evidence="3" id="KW-0812">Transmembrane</keyword>
<feature type="transmembrane region" description="Helical" evidence="3">
    <location>
        <begin position="40"/>
        <end position="64"/>
    </location>
</feature>
<dbReference type="Pfam" id="PF00059">
    <property type="entry name" value="Lectin_C"/>
    <property type="match status" value="1"/>
</dbReference>
<dbReference type="STRING" id="8496.A0A151MRQ2"/>
<dbReference type="EMBL" id="AKHW03005399">
    <property type="protein sequence ID" value="KYO27090.1"/>
    <property type="molecule type" value="Genomic_DNA"/>
</dbReference>
<organism evidence="5 6">
    <name type="scientific">Alligator mississippiensis</name>
    <name type="common">American alligator</name>
    <dbReference type="NCBI Taxonomy" id="8496"/>
    <lineage>
        <taxon>Eukaryota</taxon>
        <taxon>Metazoa</taxon>
        <taxon>Chordata</taxon>
        <taxon>Craniata</taxon>
        <taxon>Vertebrata</taxon>
        <taxon>Euteleostomi</taxon>
        <taxon>Archelosauria</taxon>
        <taxon>Archosauria</taxon>
        <taxon>Crocodylia</taxon>
        <taxon>Alligatoridae</taxon>
        <taxon>Alligatorinae</taxon>
        <taxon>Alligator</taxon>
    </lineage>
</organism>
<dbReference type="PANTHER" id="PTHR46746">
    <property type="entry name" value="KILLER CELL LECTIN-LIKE RECEPTOR SUBFAMILY F MEMBER 2"/>
    <property type="match status" value="1"/>
</dbReference>
<dbReference type="PANTHER" id="PTHR46746:SF3">
    <property type="entry name" value="C-TYPE LECTIN DOMAIN-CONTAINING PROTEIN-RELATED"/>
    <property type="match status" value="1"/>
</dbReference>
<evidence type="ECO:0000256" key="2">
    <source>
        <dbReference type="ARBA" id="ARBA00022734"/>
    </source>
</evidence>
<dbReference type="InterPro" id="IPR051379">
    <property type="entry name" value="C-type_Lectin_Receptor_IMM"/>
</dbReference>
<keyword evidence="3" id="KW-0472">Membrane</keyword>
<accession>A0A151MRQ2</accession>
<dbReference type="Gene3D" id="3.10.100.10">
    <property type="entry name" value="Mannose-Binding Protein A, subunit A"/>
    <property type="match status" value="1"/>
</dbReference>
<dbReference type="AlphaFoldDB" id="A0A151MRQ2"/>
<protein>
    <recommendedName>
        <fullName evidence="4">C-type lectin domain-containing protein</fullName>
    </recommendedName>
</protein>
<keyword evidence="2" id="KW-0430">Lectin</keyword>
<comment type="subcellular location">
    <subcellularLocation>
        <location evidence="1">Membrane</location>
        <topology evidence="1">Single-pass membrane protein</topology>
    </subcellularLocation>
</comment>
<dbReference type="InterPro" id="IPR016186">
    <property type="entry name" value="C-type_lectin-like/link_sf"/>
</dbReference>
<dbReference type="SMART" id="SM00034">
    <property type="entry name" value="CLECT"/>
    <property type="match status" value="1"/>
</dbReference>
<dbReference type="CDD" id="cd03593">
    <property type="entry name" value="CLECT_NK_receptors_like"/>
    <property type="match status" value="1"/>
</dbReference>
<evidence type="ECO:0000259" key="4">
    <source>
        <dbReference type="PROSITE" id="PS50041"/>
    </source>
</evidence>
<dbReference type="GO" id="GO:0005886">
    <property type="term" value="C:plasma membrane"/>
    <property type="evidence" value="ECO:0007669"/>
    <property type="project" value="TreeGrafter"/>
</dbReference>
<reference evidence="5 6" key="1">
    <citation type="journal article" date="2012" name="Genome Biol.">
        <title>Sequencing three crocodilian genomes to illuminate the evolution of archosaurs and amniotes.</title>
        <authorList>
            <person name="St John J.A."/>
            <person name="Braun E.L."/>
            <person name="Isberg S.R."/>
            <person name="Miles L.G."/>
            <person name="Chong A.Y."/>
            <person name="Gongora J."/>
            <person name="Dalzell P."/>
            <person name="Moran C."/>
            <person name="Bed'hom B."/>
            <person name="Abzhanov A."/>
            <person name="Burgess S.C."/>
            <person name="Cooksey A.M."/>
            <person name="Castoe T.A."/>
            <person name="Crawford N.G."/>
            <person name="Densmore L.D."/>
            <person name="Drew J.C."/>
            <person name="Edwards S.V."/>
            <person name="Faircloth B.C."/>
            <person name="Fujita M.K."/>
            <person name="Greenwold M.J."/>
            <person name="Hoffmann F.G."/>
            <person name="Howard J.M."/>
            <person name="Iguchi T."/>
            <person name="Janes D.E."/>
            <person name="Khan S.Y."/>
            <person name="Kohno S."/>
            <person name="de Koning A.J."/>
            <person name="Lance S.L."/>
            <person name="McCarthy F.M."/>
            <person name="McCormack J.E."/>
            <person name="Merchant M.E."/>
            <person name="Peterson D.G."/>
            <person name="Pollock D.D."/>
            <person name="Pourmand N."/>
            <person name="Raney B.J."/>
            <person name="Roessler K.A."/>
            <person name="Sanford J.R."/>
            <person name="Sawyer R.H."/>
            <person name="Schmidt C.J."/>
            <person name="Triplett E.W."/>
            <person name="Tuberville T.D."/>
            <person name="Venegas-Anaya M."/>
            <person name="Howard J.T."/>
            <person name="Jarvis E.D."/>
            <person name="Guillette L.J.Jr."/>
            <person name="Glenn T.C."/>
            <person name="Green R.E."/>
            <person name="Ray D.A."/>
        </authorList>
    </citation>
    <scope>NUCLEOTIDE SEQUENCE [LARGE SCALE GENOMIC DNA]</scope>
    <source>
        <strain evidence="5">KSC_2009_1</strain>
    </source>
</reference>
<dbReference type="SUPFAM" id="SSF56436">
    <property type="entry name" value="C-type lectin-like"/>
    <property type="match status" value="1"/>
</dbReference>